<evidence type="ECO:0000256" key="1">
    <source>
        <dbReference type="SAM" id="Phobius"/>
    </source>
</evidence>
<name>A0A917CTR1_9GAMM</name>
<reference evidence="2" key="1">
    <citation type="journal article" date="2014" name="Int. J. Syst. Evol. Microbiol.">
        <title>Complete genome sequence of Corynebacterium casei LMG S-19264T (=DSM 44701T), isolated from a smear-ripened cheese.</title>
        <authorList>
            <consortium name="US DOE Joint Genome Institute (JGI-PGF)"/>
            <person name="Walter F."/>
            <person name="Albersmeier A."/>
            <person name="Kalinowski J."/>
            <person name="Ruckert C."/>
        </authorList>
    </citation>
    <scope>NUCLEOTIDE SEQUENCE</scope>
    <source>
        <strain evidence="2">CGMCC 1.12181</strain>
    </source>
</reference>
<keyword evidence="1" id="KW-0472">Membrane</keyword>
<feature type="transmembrane region" description="Helical" evidence="1">
    <location>
        <begin position="70"/>
        <end position="86"/>
    </location>
</feature>
<keyword evidence="1" id="KW-1133">Transmembrane helix</keyword>
<feature type="transmembrane region" description="Helical" evidence="1">
    <location>
        <begin position="106"/>
        <end position="123"/>
    </location>
</feature>
<proteinExistence type="predicted"/>
<dbReference type="AlphaFoldDB" id="A0A917CTR1"/>
<feature type="transmembrane region" description="Helical" evidence="1">
    <location>
        <begin position="201"/>
        <end position="227"/>
    </location>
</feature>
<accession>A0A917CTR1</accession>
<keyword evidence="1" id="KW-0812">Transmembrane</keyword>
<protein>
    <submittedName>
        <fullName evidence="2">Uncharacterized protein</fullName>
    </submittedName>
</protein>
<organism evidence="2 3">
    <name type="scientific">Marinicella pacifica</name>
    <dbReference type="NCBI Taxonomy" id="1171543"/>
    <lineage>
        <taxon>Bacteria</taxon>
        <taxon>Pseudomonadati</taxon>
        <taxon>Pseudomonadota</taxon>
        <taxon>Gammaproteobacteria</taxon>
        <taxon>Lysobacterales</taxon>
        <taxon>Marinicellaceae</taxon>
        <taxon>Marinicella</taxon>
    </lineage>
</organism>
<evidence type="ECO:0000313" key="2">
    <source>
        <dbReference type="EMBL" id="GGF97540.1"/>
    </source>
</evidence>
<dbReference type="RefSeq" id="WP_188365473.1">
    <property type="nucleotide sequence ID" value="NZ_BAABJF010000003.1"/>
</dbReference>
<reference evidence="2" key="2">
    <citation type="submission" date="2020-09" db="EMBL/GenBank/DDBJ databases">
        <authorList>
            <person name="Sun Q."/>
            <person name="Zhou Y."/>
        </authorList>
    </citation>
    <scope>NUCLEOTIDE SEQUENCE</scope>
    <source>
        <strain evidence="2">CGMCC 1.12181</strain>
    </source>
</reference>
<gene>
    <name evidence="2" type="ORF">GCM10011365_18740</name>
</gene>
<dbReference type="EMBL" id="BMEO01000007">
    <property type="protein sequence ID" value="GGF97540.1"/>
    <property type="molecule type" value="Genomic_DNA"/>
</dbReference>
<keyword evidence="3" id="KW-1185">Reference proteome</keyword>
<comment type="caution">
    <text evidence="2">The sequence shown here is derived from an EMBL/GenBank/DDBJ whole genome shotgun (WGS) entry which is preliminary data.</text>
</comment>
<sequence>MNIDSFTSDITAPGISDPTAPRRELIIDKEDEQLIDRAIERLERSNLKTKDLYEVFCDWQTKKTLTSKRIFVSTSILVAASGWIGIDYTELSFFGLEVANGSPTKFLVFVLISIIISGLFYEISRKVDSSVRNAKIKHINCDLKNLVQPIEVLDGAMERNNIDDFVHLYFDFRSSLNSLQHDAIDVYRAVKFYKNNLSRAGIGLSLVTLIEHLIVYSIAAIAIFSLAKQLV</sequence>
<evidence type="ECO:0000313" key="3">
    <source>
        <dbReference type="Proteomes" id="UP000605253"/>
    </source>
</evidence>
<dbReference type="Proteomes" id="UP000605253">
    <property type="component" value="Unassembled WGS sequence"/>
</dbReference>